<name>A0A9D1EGJ1_9FIRM</name>
<reference evidence="2" key="1">
    <citation type="submission" date="2020-10" db="EMBL/GenBank/DDBJ databases">
        <authorList>
            <person name="Gilroy R."/>
        </authorList>
    </citation>
    <scope>NUCLEOTIDE SEQUENCE</scope>
    <source>
        <strain evidence="2">ChiW13-3771</strain>
    </source>
</reference>
<evidence type="ECO:0000313" key="3">
    <source>
        <dbReference type="Proteomes" id="UP000824201"/>
    </source>
</evidence>
<dbReference type="Gene3D" id="2.40.380.10">
    <property type="entry name" value="FomD-like"/>
    <property type="match status" value="1"/>
</dbReference>
<protein>
    <submittedName>
        <fullName evidence="2">DUF402 domain-containing protein</fullName>
    </submittedName>
</protein>
<gene>
    <name evidence="2" type="ORF">IAC96_13325</name>
</gene>
<sequence length="160" mass="18739">MQPPILYRDRLIPKESVRLENDILLYQDDNIIITKWHALKPRKILSHGFSCYYLNKGYKISCFYSHENQLLYWYCDIISSDYNPETNTYHFTDLLADVIIYPDGFVKVVDLEELSDALTQGLISVQQLQEALCQLSALLDVIYRGDLPTETQKLREFLPN</sequence>
<dbReference type="InterPro" id="IPR007295">
    <property type="entry name" value="DUF402"/>
</dbReference>
<evidence type="ECO:0000259" key="1">
    <source>
        <dbReference type="Pfam" id="PF04167"/>
    </source>
</evidence>
<comment type="caution">
    <text evidence="2">The sequence shown here is derived from an EMBL/GenBank/DDBJ whole genome shotgun (WGS) entry which is preliminary data.</text>
</comment>
<dbReference type="Proteomes" id="UP000824201">
    <property type="component" value="Unassembled WGS sequence"/>
</dbReference>
<dbReference type="InterPro" id="IPR035930">
    <property type="entry name" value="FomD-like_sf"/>
</dbReference>
<dbReference type="Pfam" id="PF04167">
    <property type="entry name" value="DUF402"/>
    <property type="match status" value="1"/>
</dbReference>
<dbReference type="AlphaFoldDB" id="A0A9D1EGJ1"/>
<dbReference type="SUPFAM" id="SSF159234">
    <property type="entry name" value="FomD-like"/>
    <property type="match status" value="1"/>
</dbReference>
<proteinExistence type="predicted"/>
<accession>A0A9D1EGJ1</accession>
<reference evidence="2" key="2">
    <citation type="journal article" date="2021" name="PeerJ">
        <title>Extensive microbial diversity within the chicken gut microbiome revealed by metagenomics and culture.</title>
        <authorList>
            <person name="Gilroy R."/>
            <person name="Ravi A."/>
            <person name="Getino M."/>
            <person name="Pursley I."/>
            <person name="Horton D.L."/>
            <person name="Alikhan N.F."/>
            <person name="Baker D."/>
            <person name="Gharbi K."/>
            <person name="Hall N."/>
            <person name="Watson M."/>
            <person name="Adriaenssens E.M."/>
            <person name="Foster-Nyarko E."/>
            <person name="Jarju S."/>
            <person name="Secka A."/>
            <person name="Antonio M."/>
            <person name="Oren A."/>
            <person name="Chaudhuri R.R."/>
            <person name="La Ragione R."/>
            <person name="Hildebrand F."/>
            <person name="Pallen M.J."/>
        </authorList>
    </citation>
    <scope>NUCLEOTIDE SEQUENCE</scope>
    <source>
        <strain evidence="2">ChiW13-3771</strain>
    </source>
</reference>
<evidence type="ECO:0000313" key="2">
    <source>
        <dbReference type="EMBL" id="HIR89919.1"/>
    </source>
</evidence>
<dbReference type="EMBL" id="DVHN01000189">
    <property type="protein sequence ID" value="HIR89919.1"/>
    <property type="molecule type" value="Genomic_DNA"/>
</dbReference>
<organism evidence="2 3">
    <name type="scientific">Candidatus Fimimorpha faecalis</name>
    <dbReference type="NCBI Taxonomy" id="2840824"/>
    <lineage>
        <taxon>Bacteria</taxon>
        <taxon>Bacillati</taxon>
        <taxon>Bacillota</taxon>
        <taxon>Clostridia</taxon>
        <taxon>Eubacteriales</taxon>
        <taxon>Candidatus Fimimorpha</taxon>
    </lineage>
</organism>
<feature type="domain" description="DUF402" evidence="1">
    <location>
        <begin position="11"/>
        <end position="145"/>
    </location>
</feature>